<dbReference type="Pfam" id="PF14226">
    <property type="entry name" value="DIOX_N"/>
    <property type="match status" value="1"/>
</dbReference>
<feature type="domain" description="Fe2OG dioxygenase" evidence="3">
    <location>
        <begin position="179"/>
        <end position="299"/>
    </location>
</feature>
<dbReference type="GO" id="GO:0046872">
    <property type="term" value="F:metal ion binding"/>
    <property type="evidence" value="ECO:0007669"/>
    <property type="project" value="UniProtKB-KW"/>
</dbReference>
<dbReference type="AlphaFoldDB" id="A0A6A6TJC5"/>
<dbReference type="Pfam" id="PF03171">
    <property type="entry name" value="2OG-FeII_Oxy"/>
    <property type="match status" value="1"/>
</dbReference>
<evidence type="ECO:0000259" key="3">
    <source>
        <dbReference type="PROSITE" id="PS51471"/>
    </source>
</evidence>
<dbReference type="Proteomes" id="UP000799324">
    <property type="component" value="Unassembled WGS sequence"/>
</dbReference>
<dbReference type="EMBL" id="MU004304">
    <property type="protein sequence ID" value="KAF2659842.1"/>
    <property type="molecule type" value="Genomic_DNA"/>
</dbReference>
<keyword evidence="2" id="KW-0479">Metal-binding</keyword>
<dbReference type="GO" id="GO:0044283">
    <property type="term" value="P:small molecule biosynthetic process"/>
    <property type="evidence" value="ECO:0007669"/>
    <property type="project" value="UniProtKB-ARBA"/>
</dbReference>
<evidence type="ECO:0000256" key="1">
    <source>
        <dbReference type="ARBA" id="ARBA00008056"/>
    </source>
</evidence>
<dbReference type="Gene3D" id="2.60.120.330">
    <property type="entry name" value="B-lactam Antibiotic, Isopenicillin N Synthase, Chain"/>
    <property type="match status" value="1"/>
</dbReference>
<gene>
    <name evidence="4" type="ORF">K491DRAFT_137115</name>
</gene>
<organism evidence="4 5">
    <name type="scientific">Lophiostoma macrostomum CBS 122681</name>
    <dbReference type="NCBI Taxonomy" id="1314788"/>
    <lineage>
        <taxon>Eukaryota</taxon>
        <taxon>Fungi</taxon>
        <taxon>Dikarya</taxon>
        <taxon>Ascomycota</taxon>
        <taxon>Pezizomycotina</taxon>
        <taxon>Dothideomycetes</taxon>
        <taxon>Pleosporomycetidae</taxon>
        <taxon>Pleosporales</taxon>
        <taxon>Lophiostomataceae</taxon>
        <taxon>Lophiostoma</taxon>
    </lineage>
</organism>
<keyword evidence="2" id="KW-0408">Iron</keyword>
<keyword evidence="5" id="KW-1185">Reference proteome</keyword>
<evidence type="ECO:0000313" key="4">
    <source>
        <dbReference type="EMBL" id="KAF2659842.1"/>
    </source>
</evidence>
<sequence>MATTFSSLPIIDLSPLHTAQLAENEIATLSKQFGEVFSTTGFAYLVNPPLSFDHEEMFAVAREFFALPTGQKMQLAKRSFRPTNENTYRGYFPTQPHLASDNLKEGFEIGSAEFSERPAKPQKIVLSEPNVWPNKDSFSAQSKLEQMYDELQSLAAKLLSLLAVSLGKPPDAFSSWLTDSLSTLRLLHYPALSRGQEYTHDESVKLSCTPHTDSGILTLLHQDSTGGLEVLNASGEWVSAPYVPGSIVVNIGDLMTKVSGGRFTATMHRVRAPAPKSQSQSQSPNDGFGRFSIPFFFEPGEDCVIVPALGDGEAVVYGEHVRRKMSTWVEFQEDSGYDTGTTEEI</sequence>
<dbReference type="SUPFAM" id="SSF51197">
    <property type="entry name" value="Clavaminate synthase-like"/>
    <property type="match status" value="1"/>
</dbReference>
<evidence type="ECO:0000313" key="5">
    <source>
        <dbReference type="Proteomes" id="UP000799324"/>
    </source>
</evidence>
<dbReference type="OrthoDB" id="288590at2759"/>
<dbReference type="PANTHER" id="PTHR47990">
    <property type="entry name" value="2-OXOGLUTARATE (2OG) AND FE(II)-DEPENDENT OXYGENASE SUPERFAMILY PROTEIN-RELATED"/>
    <property type="match status" value="1"/>
</dbReference>
<dbReference type="GO" id="GO:0016491">
    <property type="term" value="F:oxidoreductase activity"/>
    <property type="evidence" value="ECO:0007669"/>
    <property type="project" value="UniProtKB-KW"/>
</dbReference>
<dbReference type="InterPro" id="IPR005123">
    <property type="entry name" value="Oxoglu/Fe-dep_dioxygenase_dom"/>
</dbReference>
<dbReference type="PROSITE" id="PS51471">
    <property type="entry name" value="FE2OG_OXY"/>
    <property type="match status" value="1"/>
</dbReference>
<keyword evidence="2" id="KW-0560">Oxidoreductase</keyword>
<protein>
    <submittedName>
        <fullName evidence="4">Oxidoreductase</fullName>
    </submittedName>
</protein>
<dbReference type="InterPro" id="IPR027443">
    <property type="entry name" value="IPNS-like_sf"/>
</dbReference>
<dbReference type="InterPro" id="IPR026992">
    <property type="entry name" value="DIOX_N"/>
</dbReference>
<name>A0A6A6TJC5_9PLEO</name>
<reference evidence="4" key="1">
    <citation type="journal article" date="2020" name="Stud. Mycol.">
        <title>101 Dothideomycetes genomes: a test case for predicting lifestyles and emergence of pathogens.</title>
        <authorList>
            <person name="Haridas S."/>
            <person name="Albert R."/>
            <person name="Binder M."/>
            <person name="Bloem J."/>
            <person name="Labutti K."/>
            <person name="Salamov A."/>
            <person name="Andreopoulos B."/>
            <person name="Baker S."/>
            <person name="Barry K."/>
            <person name="Bills G."/>
            <person name="Bluhm B."/>
            <person name="Cannon C."/>
            <person name="Castanera R."/>
            <person name="Culley D."/>
            <person name="Daum C."/>
            <person name="Ezra D."/>
            <person name="Gonzalez J."/>
            <person name="Henrissat B."/>
            <person name="Kuo A."/>
            <person name="Liang C."/>
            <person name="Lipzen A."/>
            <person name="Lutzoni F."/>
            <person name="Magnuson J."/>
            <person name="Mondo S."/>
            <person name="Nolan M."/>
            <person name="Ohm R."/>
            <person name="Pangilinan J."/>
            <person name="Park H.-J."/>
            <person name="Ramirez L."/>
            <person name="Alfaro M."/>
            <person name="Sun H."/>
            <person name="Tritt A."/>
            <person name="Yoshinaga Y."/>
            <person name="Zwiers L.-H."/>
            <person name="Turgeon B."/>
            <person name="Goodwin S."/>
            <person name="Spatafora J."/>
            <person name="Crous P."/>
            <person name="Grigoriev I."/>
        </authorList>
    </citation>
    <scope>NUCLEOTIDE SEQUENCE</scope>
    <source>
        <strain evidence="4">CBS 122681</strain>
    </source>
</reference>
<comment type="similarity">
    <text evidence="1 2">Belongs to the iron/ascorbate-dependent oxidoreductase family.</text>
</comment>
<dbReference type="PRINTS" id="PR00682">
    <property type="entry name" value="IPNSYNTHASE"/>
</dbReference>
<dbReference type="InterPro" id="IPR050231">
    <property type="entry name" value="Iron_ascorbate_oxido_reductase"/>
</dbReference>
<proteinExistence type="inferred from homology"/>
<evidence type="ECO:0000256" key="2">
    <source>
        <dbReference type="RuleBase" id="RU003682"/>
    </source>
</evidence>
<accession>A0A6A6TJC5</accession>
<dbReference type="InterPro" id="IPR044861">
    <property type="entry name" value="IPNS-like_FE2OG_OXY"/>
</dbReference>